<dbReference type="Proteomes" id="UP001165393">
    <property type="component" value="Unassembled WGS sequence"/>
</dbReference>
<dbReference type="Gene3D" id="2.120.10.30">
    <property type="entry name" value="TolB, C-terminal domain"/>
    <property type="match status" value="2"/>
</dbReference>
<sequence length="384" mass="43447">MFRNNLRLPLKLIALGISSSLMMNASYAEIIFNAKVMGPVTNIYSMKESGELKALTQNKYWRDVQQDVSQTGQVIFVSNRQDELKPDIHRTSESLHLYLRQSATGHVEQITDGSFNSVEPLFSPNGQYVVYKRVAKGKPNELVVKSLSPVNSSQVLLLASQVTGFSWSPSGDSIAVTYVESGISKLSLLGLTNQQETNLLRVQWSSKELESTSNKMDDVFSGQYVSPSFSPDGQYIAFIRHPNQQSSFRQLSVIHLETEKVVNMALPKAQVQAPIQWNDASDQLLYSALVNYRFRYDESKMDRVYEGAMEVFESNLKGQTKQLTNSGAMHFRPVYSPDERQIAYLFSDRLGDNRQFALRVMTLADAHEKELFNKVSVQSTLIWR</sequence>
<dbReference type="PANTHER" id="PTHR36842">
    <property type="entry name" value="PROTEIN TOLB HOMOLOG"/>
    <property type="match status" value="1"/>
</dbReference>
<evidence type="ECO:0000256" key="2">
    <source>
        <dbReference type="SAM" id="SignalP"/>
    </source>
</evidence>
<keyword evidence="2" id="KW-0732">Signal</keyword>
<dbReference type="SUPFAM" id="SSF82171">
    <property type="entry name" value="DPP6 N-terminal domain-like"/>
    <property type="match status" value="1"/>
</dbReference>
<keyword evidence="4" id="KW-1185">Reference proteome</keyword>
<reference evidence="3 4" key="1">
    <citation type="journal article" date="2013" name="Antonie Van Leeuwenhoek">
        <title>Echinimonas agarilytica gen. nov., sp. nov., a new gammaproteobacterium isolated from the sea urchin Strongylocentrotus intermedius.</title>
        <authorList>
            <person name="Nedashkovskaya O.I."/>
            <person name="Stenkova A.M."/>
            <person name="Zhukova N.V."/>
            <person name="Van Trappen S."/>
            <person name="Lee J.S."/>
            <person name="Kim S.B."/>
        </authorList>
    </citation>
    <scope>NUCLEOTIDE SEQUENCE [LARGE SCALE GENOMIC DNA]</scope>
    <source>
        <strain evidence="3 4">KMM 6351</strain>
    </source>
</reference>
<evidence type="ECO:0000313" key="4">
    <source>
        <dbReference type="Proteomes" id="UP001165393"/>
    </source>
</evidence>
<dbReference type="InterPro" id="IPR011042">
    <property type="entry name" value="6-blade_b-propeller_TolB-like"/>
</dbReference>
<dbReference type="PANTHER" id="PTHR36842:SF2">
    <property type="entry name" value="SLR0505 PROTEIN"/>
    <property type="match status" value="1"/>
</dbReference>
<feature type="chain" id="PRO_5041270026" description="WD40-like Beta Propeller Repeat" evidence="2">
    <location>
        <begin position="29"/>
        <end position="384"/>
    </location>
</feature>
<dbReference type="RefSeq" id="WP_251260564.1">
    <property type="nucleotide sequence ID" value="NZ_JAMQGP010000002.1"/>
</dbReference>
<evidence type="ECO:0000313" key="3">
    <source>
        <dbReference type="EMBL" id="MCM2679204.1"/>
    </source>
</evidence>
<dbReference type="AlphaFoldDB" id="A0AA41W5A4"/>
<name>A0AA41W5A4_9GAMM</name>
<comment type="caution">
    <text evidence="3">The sequence shown here is derived from an EMBL/GenBank/DDBJ whole genome shotgun (WGS) entry which is preliminary data.</text>
</comment>
<gene>
    <name evidence="3" type="ORF">NAF29_05875</name>
</gene>
<feature type="signal peptide" evidence="2">
    <location>
        <begin position="1"/>
        <end position="28"/>
    </location>
</feature>
<evidence type="ECO:0000256" key="1">
    <source>
        <dbReference type="ARBA" id="ARBA00009820"/>
    </source>
</evidence>
<evidence type="ECO:0008006" key="5">
    <source>
        <dbReference type="Google" id="ProtNLM"/>
    </source>
</evidence>
<organism evidence="3 4">
    <name type="scientific">Echinimonas agarilytica</name>
    <dbReference type="NCBI Taxonomy" id="1215918"/>
    <lineage>
        <taxon>Bacteria</taxon>
        <taxon>Pseudomonadati</taxon>
        <taxon>Pseudomonadota</taxon>
        <taxon>Gammaproteobacteria</taxon>
        <taxon>Alteromonadales</taxon>
        <taxon>Echinimonadaceae</taxon>
        <taxon>Echinimonas</taxon>
    </lineage>
</organism>
<dbReference type="Pfam" id="PF07676">
    <property type="entry name" value="PD40"/>
    <property type="match status" value="3"/>
</dbReference>
<accession>A0AA41W5A4</accession>
<dbReference type="EMBL" id="JAMQGP010000002">
    <property type="protein sequence ID" value="MCM2679204.1"/>
    <property type="molecule type" value="Genomic_DNA"/>
</dbReference>
<proteinExistence type="inferred from homology"/>
<comment type="similarity">
    <text evidence="1">Belongs to the TolB family.</text>
</comment>
<protein>
    <recommendedName>
        <fullName evidence="5">WD40-like Beta Propeller Repeat</fullName>
    </recommendedName>
</protein>
<dbReference type="InterPro" id="IPR011659">
    <property type="entry name" value="WD40"/>
</dbReference>